<accession>A0A9D4EGC2</accession>
<sequence length="65" mass="6586">MCLCSRTGTGGSSRASRVGTQQLGFHMCGFARGAKSGSGLKLCSAVAEQGDRARGSGIVCSQSRC</sequence>
<dbReference type="EMBL" id="JAIWYP010000008">
    <property type="protein sequence ID" value="KAH3779817.1"/>
    <property type="molecule type" value="Genomic_DNA"/>
</dbReference>
<evidence type="ECO:0000313" key="2">
    <source>
        <dbReference type="Proteomes" id="UP000828390"/>
    </source>
</evidence>
<dbReference type="Proteomes" id="UP000828390">
    <property type="component" value="Unassembled WGS sequence"/>
</dbReference>
<proteinExistence type="predicted"/>
<organism evidence="1 2">
    <name type="scientific">Dreissena polymorpha</name>
    <name type="common">Zebra mussel</name>
    <name type="synonym">Mytilus polymorpha</name>
    <dbReference type="NCBI Taxonomy" id="45954"/>
    <lineage>
        <taxon>Eukaryota</taxon>
        <taxon>Metazoa</taxon>
        <taxon>Spiralia</taxon>
        <taxon>Lophotrochozoa</taxon>
        <taxon>Mollusca</taxon>
        <taxon>Bivalvia</taxon>
        <taxon>Autobranchia</taxon>
        <taxon>Heteroconchia</taxon>
        <taxon>Euheterodonta</taxon>
        <taxon>Imparidentia</taxon>
        <taxon>Neoheterodontei</taxon>
        <taxon>Myida</taxon>
        <taxon>Dreissenoidea</taxon>
        <taxon>Dreissenidae</taxon>
        <taxon>Dreissena</taxon>
    </lineage>
</organism>
<dbReference type="AlphaFoldDB" id="A0A9D4EGC2"/>
<reference evidence="1" key="2">
    <citation type="submission" date="2020-11" db="EMBL/GenBank/DDBJ databases">
        <authorList>
            <person name="McCartney M.A."/>
            <person name="Auch B."/>
            <person name="Kono T."/>
            <person name="Mallez S."/>
            <person name="Becker A."/>
            <person name="Gohl D.M."/>
            <person name="Silverstein K.A.T."/>
            <person name="Koren S."/>
            <person name="Bechman K.B."/>
            <person name="Herman A."/>
            <person name="Abrahante J.E."/>
            <person name="Garbe J."/>
        </authorList>
    </citation>
    <scope>NUCLEOTIDE SEQUENCE</scope>
    <source>
        <strain evidence="1">Duluth1</strain>
        <tissue evidence="1">Whole animal</tissue>
    </source>
</reference>
<protein>
    <submittedName>
        <fullName evidence="1">Uncharacterized protein</fullName>
    </submittedName>
</protein>
<name>A0A9D4EGC2_DREPO</name>
<keyword evidence="2" id="KW-1185">Reference proteome</keyword>
<evidence type="ECO:0000313" key="1">
    <source>
        <dbReference type="EMBL" id="KAH3779817.1"/>
    </source>
</evidence>
<gene>
    <name evidence="1" type="ORF">DPMN_157624</name>
</gene>
<reference evidence="1" key="1">
    <citation type="journal article" date="2019" name="bioRxiv">
        <title>The Genome of the Zebra Mussel, Dreissena polymorpha: A Resource for Invasive Species Research.</title>
        <authorList>
            <person name="McCartney M.A."/>
            <person name="Auch B."/>
            <person name="Kono T."/>
            <person name="Mallez S."/>
            <person name="Zhang Y."/>
            <person name="Obille A."/>
            <person name="Becker A."/>
            <person name="Abrahante J.E."/>
            <person name="Garbe J."/>
            <person name="Badalamenti J.P."/>
            <person name="Herman A."/>
            <person name="Mangelson H."/>
            <person name="Liachko I."/>
            <person name="Sullivan S."/>
            <person name="Sone E.D."/>
            <person name="Koren S."/>
            <person name="Silverstein K.A.T."/>
            <person name="Beckman K.B."/>
            <person name="Gohl D.M."/>
        </authorList>
    </citation>
    <scope>NUCLEOTIDE SEQUENCE</scope>
    <source>
        <strain evidence="1">Duluth1</strain>
        <tissue evidence="1">Whole animal</tissue>
    </source>
</reference>
<comment type="caution">
    <text evidence="1">The sequence shown here is derived from an EMBL/GenBank/DDBJ whole genome shotgun (WGS) entry which is preliminary data.</text>
</comment>